<evidence type="ECO:0000313" key="3">
    <source>
        <dbReference type="Proteomes" id="UP001595783"/>
    </source>
</evidence>
<dbReference type="PANTHER" id="PTHR40588:SF1">
    <property type="entry name" value="MRNA INTERFERASE TOXIN YAFQ"/>
    <property type="match status" value="1"/>
</dbReference>
<evidence type="ECO:0000313" key="2">
    <source>
        <dbReference type="EMBL" id="MFC3847215.1"/>
    </source>
</evidence>
<dbReference type="Gene3D" id="3.30.2310.20">
    <property type="entry name" value="RelE-like"/>
    <property type="match status" value="1"/>
</dbReference>
<gene>
    <name evidence="2" type="ORF">ACFOPX_01515</name>
</gene>
<protein>
    <submittedName>
        <fullName evidence="2">Type II toxin-antitoxin system YafQ family toxin</fullName>
    </submittedName>
</protein>
<name>A0ABV7ZJ41_9HELI</name>
<evidence type="ECO:0000256" key="1">
    <source>
        <dbReference type="ARBA" id="ARBA00022649"/>
    </source>
</evidence>
<dbReference type="NCBIfam" id="TIGR02385">
    <property type="entry name" value="RelE_StbE"/>
    <property type="match status" value="1"/>
</dbReference>
<dbReference type="InterPro" id="IPR004386">
    <property type="entry name" value="Toxin_YafQ-like"/>
</dbReference>
<dbReference type="InterPro" id="IPR007712">
    <property type="entry name" value="RelE/ParE_toxin"/>
</dbReference>
<dbReference type="SUPFAM" id="SSF143011">
    <property type="entry name" value="RelE-like"/>
    <property type="match status" value="1"/>
</dbReference>
<dbReference type="InterPro" id="IPR035093">
    <property type="entry name" value="RelE/ParE_toxin_dom_sf"/>
</dbReference>
<sequence>MDLSLQALFNARKDTNMRSQYRLVLLKLMEMGCRVSSSFKRALKKLSNNDLFELLSTICILQSQRVIPIKYANHRVKGNLSYQDCHVKPDLVLIYRSMGASLELARLGKHNKVFK</sequence>
<dbReference type="Proteomes" id="UP001595783">
    <property type="component" value="Unassembled WGS sequence"/>
</dbReference>
<organism evidence="2 3">
    <name type="scientific">Helicobacter baculiformis</name>
    <dbReference type="NCBI Taxonomy" id="427351"/>
    <lineage>
        <taxon>Bacteria</taxon>
        <taxon>Pseudomonadati</taxon>
        <taxon>Campylobacterota</taxon>
        <taxon>Epsilonproteobacteria</taxon>
        <taxon>Campylobacterales</taxon>
        <taxon>Helicobacteraceae</taxon>
        <taxon>Helicobacter</taxon>
    </lineage>
</organism>
<accession>A0ABV7ZJ41</accession>
<dbReference type="RefSeq" id="WP_104751719.1">
    <property type="nucleotide sequence ID" value="NZ_JBHRZO010000006.1"/>
</dbReference>
<keyword evidence="1" id="KW-1277">Toxin-antitoxin system</keyword>
<keyword evidence="3" id="KW-1185">Reference proteome</keyword>
<comment type="caution">
    <text evidence="2">The sequence shown here is derived from an EMBL/GenBank/DDBJ whole genome shotgun (WGS) entry which is preliminary data.</text>
</comment>
<dbReference type="Pfam" id="PF15738">
    <property type="entry name" value="YafQ_toxin"/>
    <property type="match status" value="1"/>
</dbReference>
<proteinExistence type="predicted"/>
<dbReference type="PANTHER" id="PTHR40588">
    <property type="entry name" value="MRNA INTERFERASE TOXIN YAFQ"/>
    <property type="match status" value="1"/>
</dbReference>
<dbReference type="EMBL" id="JBHRZO010000006">
    <property type="protein sequence ID" value="MFC3847215.1"/>
    <property type="molecule type" value="Genomic_DNA"/>
</dbReference>
<reference evidence="3" key="1">
    <citation type="journal article" date="2019" name="Int. J. Syst. Evol. Microbiol.">
        <title>The Global Catalogue of Microorganisms (GCM) 10K type strain sequencing project: providing services to taxonomists for standard genome sequencing and annotation.</title>
        <authorList>
            <consortium name="The Broad Institute Genomics Platform"/>
            <consortium name="The Broad Institute Genome Sequencing Center for Infectious Disease"/>
            <person name="Wu L."/>
            <person name="Ma J."/>
        </authorList>
    </citation>
    <scope>NUCLEOTIDE SEQUENCE [LARGE SCALE GENOMIC DNA]</scope>
    <source>
        <strain evidence="3">CCUG 53816</strain>
    </source>
</reference>